<dbReference type="RefSeq" id="WP_240569627.1">
    <property type="nucleotide sequence ID" value="NZ_JAKVPY010000029.1"/>
</dbReference>
<evidence type="ECO:0000313" key="1">
    <source>
        <dbReference type="EMBL" id="MCH4565102.1"/>
    </source>
</evidence>
<accession>A0ABS9RZ30</accession>
<dbReference type="Proteomes" id="UP001202117">
    <property type="component" value="Unassembled WGS sequence"/>
</dbReference>
<name>A0ABS9RZ30_9GAMM</name>
<comment type="caution">
    <text evidence="1">The sequence shown here is derived from an EMBL/GenBank/DDBJ whole genome shotgun (WGS) entry which is preliminary data.</text>
</comment>
<keyword evidence="2" id="KW-1185">Reference proteome</keyword>
<dbReference type="EMBL" id="JAKVPY010000029">
    <property type="protein sequence ID" value="MCH4565102.1"/>
    <property type="molecule type" value="Genomic_DNA"/>
</dbReference>
<sequence length="57" mass="6314">MRTAVIELEIGRIAGSPDRRIGYPARSRAAAAIVPAMDFDQQARYVGVNWARRRLGS</sequence>
<protein>
    <submittedName>
        <fullName evidence="1">Uncharacterized protein</fullName>
    </submittedName>
</protein>
<gene>
    <name evidence="1" type="ORF">MKP05_18555</name>
</gene>
<organism evidence="1 2">
    <name type="scientific">Halomonas flagellata</name>
    <dbReference type="NCBI Taxonomy" id="2920385"/>
    <lineage>
        <taxon>Bacteria</taxon>
        <taxon>Pseudomonadati</taxon>
        <taxon>Pseudomonadota</taxon>
        <taxon>Gammaproteobacteria</taxon>
        <taxon>Oceanospirillales</taxon>
        <taxon>Halomonadaceae</taxon>
        <taxon>Halomonas</taxon>
    </lineage>
</organism>
<proteinExistence type="predicted"/>
<reference evidence="1 2" key="1">
    <citation type="submission" date="2022-02" db="EMBL/GenBank/DDBJ databases">
        <title>Halomonas fukangensis sp. nov., a halophilic bacterium isolated from a bulk soil of Kalidium foliatum at Fukang.</title>
        <authorList>
            <person name="Huang Y."/>
        </authorList>
    </citation>
    <scope>NUCLEOTIDE SEQUENCE [LARGE SCALE GENOMIC DNA]</scope>
    <source>
        <strain evidence="1 2">EGI 63088</strain>
    </source>
</reference>
<evidence type="ECO:0000313" key="2">
    <source>
        <dbReference type="Proteomes" id="UP001202117"/>
    </source>
</evidence>